<organism evidence="2">
    <name type="scientific">uncultured Caudovirales phage</name>
    <dbReference type="NCBI Taxonomy" id="2100421"/>
    <lineage>
        <taxon>Viruses</taxon>
        <taxon>Duplodnaviria</taxon>
        <taxon>Heunggongvirae</taxon>
        <taxon>Uroviricota</taxon>
        <taxon>Caudoviricetes</taxon>
        <taxon>Peduoviridae</taxon>
        <taxon>Maltschvirus</taxon>
        <taxon>Maltschvirus maltsch</taxon>
    </lineage>
</organism>
<feature type="region of interest" description="Disordered" evidence="1">
    <location>
        <begin position="1397"/>
        <end position="1419"/>
    </location>
</feature>
<feature type="compositionally biased region" description="Basic and acidic residues" evidence="1">
    <location>
        <begin position="978"/>
        <end position="992"/>
    </location>
</feature>
<feature type="region of interest" description="Disordered" evidence="1">
    <location>
        <begin position="978"/>
        <end position="1072"/>
    </location>
</feature>
<protein>
    <submittedName>
        <fullName evidence="2">Uncharacterized protein</fullName>
    </submittedName>
</protein>
<evidence type="ECO:0000256" key="1">
    <source>
        <dbReference type="SAM" id="MobiDB-lite"/>
    </source>
</evidence>
<gene>
    <name evidence="2" type="ORF">UFOVP1636_127</name>
</gene>
<feature type="region of interest" description="Disordered" evidence="1">
    <location>
        <begin position="799"/>
        <end position="822"/>
    </location>
</feature>
<accession>A0A6J5T0K6</accession>
<evidence type="ECO:0000313" key="2">
    <source>
        <dbReference type="EMBL" id="CAB4221080.1"/>
    </source>
</evidence>
<dbReference type="EMBL" id="LR797503">
    <property type="protein sequence ID" value="CAB4221080.1"/>
    <property type="molecule type" value="Genomic_DNA"/>
</dbReference>
<reference evidence="2" key="1">
    <citation type="submission" date="2020-05" db="EMBL/GenBank/DDBJ databases">
        <authorList>
            <person name="Chiriac C."/>
            <person name="Salcher M."/>
            <person name="Ghai R."/>
            <person name="Kavagutti S V."/>
        </authorList>
    </citation>
    <scope>NUCLEOTIDE SEQUENCE</scope>
</reference>
<name>A0A6J5T0K6_9CAUD</name>
<feature type="compositionally biased region" description="Polar residues" evidence="1">
    <location>
        <begin position="799"/>
        <end position="816"/>
    </location>
</feature>
<feature type="region of interest" description="Disordered" evidence="1">
    <location>
        <begin position="854"/>
        <end position="882"/>
    </location>
</feature>
<proteinExistence type="predicted"/>
<sequence length="1434" mass="157821">MYVLDMFSDDDREFLGQIKNKTIQTEDKEAKAYDLSTLEKKFGTAVAYDAAFLKPAAMTRTDKEGKVHNLIRGKNGTYADKKEKETIEDKFKEILSYIDPDNSEVTATISTDGDTNVLRITHNGKTTEKTTPNLLKAVEYLEDMGLVKNESEVNEALFPGSELGNKLRNADAFMHDTELNKALGVGVGAGLTGSTAGVSLASSGGGIALFAPALGAGLLTGAMAVLGGVITYKTLKWLASKVFGTTEEALSFAKAHLAAAKQGAQQFEWNGKPYQVKVKDQKQIANLEIQINDLSSRVMNEGEFRDFPGSAKVAVPDDVVKGNINSIDNKIAKLKADMAKLIDRAHSGDQSARNQLAQIDAQRKLKEFAPDEGGGDEKQYLLQLADQMANAMYGPNKNAQATKDIKSKIVAAGGDVKISYNNDTTFNVVMYHPTYFKQGHLIKLVGNGDQVDESTKSVHRISLTVTDPNHPMVSKRKETIQKTVKVTSDNRDKAIKSAIAHYRKKGYKVHDHHYIGTAEPDVAEAGMPSSVVKSKQRYAAMSDKDFHTAHKDKSEDDLKAMAWRHGYGKGSTHYVDKHKKGQQGMAEGSVTPDVNVNKVHDDGHEKEWHIYRGKEMIGYVIKNQPDTAEGLYIAYGHGPGRAFVKEFTGLKSAVNYIASLKEGVAEGSDRVDSLVTDALKIMRGPEMSDAVLALKRVLGDRAYNERRGFYSFYIKQMLDMYGQQGVAEGNLNELDMFAPRTVYFKMADGNYIKADYRGSEGLTGHKANDNVTFTAMSWVPVNTARSLGLDKFLAKGSDPSTTASQNAQNIVGTSSPGEGPLGNRTIDVVDFVNSKEDTVPSALKTKVMQWVQKNTPQQQQGVAEGDYADGSSIKTPGSEDWKQQYQQAVMAVKNARTQQEYEAASDRAGRIKDLLASKGIQVGAVLGQQGVAEAFANPGSGSTGTSRGAKRIANTVRKALAKNSETPDQIAARKDFEAQTDARMRQKKKEQGVAEGSLEEDKGMTEGFNFNDKKGRWEWDDGTSYDVSQLTPAQKKRVAKWKAANPGKSQGRASPDTRGEHTPHGSGAGPRVMEQGVAEGISNRSVISAIVKAITEKRPDLLKYGSDRVSDAINSVAGMVGNNAQSIESGNLNSWINQVERILAQQIDEGKLTANDSPDTWIKRFQSSNHPKLSGKDPETLKKMALAARGRMLNKTPSLPKSKPVNGNYWWQDKNESAEPAKMSMRDYIKEADRLHDLMQQYDKIGDETNYQKAKAAYLELENSVRNGMIPEGEEIKSGRPRVRKVSIMRPDGSKGERFEVLNHAGVRVGPLFDDAKWAKEYLQRHYLKLLNLDEEATANPNDTVTMDVPMLIRIMEFSREDAKTDMDLHDVAEKLIDLSSNGNTLTMKDYDQVVPATNEPAAQEQPHEEPQLETKNVVGGRYWDSAEKRWKDQ</sequence>